<dbReference type="AlphaFoldDB" id="A0A1N6MTX1"/>
<gene>
    <name evidence="1" type="ORF">Xinn_01407</name>
    <name evidence="2" type="ORF">XIS1_1390007</name>
</gene>
<dbReference type="InterPro" id="IPR001314">
    <property type="entry name" value="Peptidase_S1A"/>
</dbReference>
<dbReference type="RefSeq" id="WP_086955450.1">
    <property type="nucleotide sequence ID" value="NZ_CAWNQC010000013.1"/>
</dbReference>
<dbReference type="EMBL" id="FTLG01000045">
    <property type="protein sequence ID" value="SIP72234.1"/>
    <property type="molecule type" value="Genomic_DNA"/>
</dbReference>
<evidence type="ECO:0008006" key="5">
    <source>
        <dbReference type="Google" id="ProtNLM"/>
    </source>
</evidence>
<reference evidence="2" key="1">
    <citation type="submission" date="2016-12" db="EMBL/GenBank/DDBJ databases">
        <authorList>
            <person name="Song W.-J."/>
            <person name="Kurnit D.M."/>
        </authorList>
    </citation>
    <scope>NUCLEOTIDE SEQUENCE [LARGE SCALE GENOMIC DNA]</scope>
    <source>
        <strain evidence="2">HGB1681</strain>
    </source>
</reference>
<dbReference type="Gene3D" id="2.40.10.10">
    <property type="entry name" value="Trypsin-like serine proteases"/>
    <property type="match status" value="2"/>
</dbReference>
<dbReference type="Proteomes" id="UP000196435">
    <property type="component" value="Unassembled WGS sequence"/>
</dbReference>
<accession>A0A1N6MTX1</accession>
<keyword evidence="4" id="KW-1185">Reference proteome</keyword>
<evidence type="ECO:0000313" key="4">
    <source>
        <dbReference type="Proteomes" id="UP000224871"/>
    </source>
</evidence>
<dbReference type="GO" id="GO:0004252">
    <property type="term" value="F:serine-type endopeptidase activity"/>
    <property type="evidence" value="ECO:0007669"/>
    <property type="project" value="InterPro"/>
</dbReference>
<dbReference type="PRINTS" id="PR00722">
    <property type="entry name" value="CHYMOTRYPSIN"/>
</dbReference>
<dbReference type="InterPro" id="IPR018114">
    <property type="entry name" value="TRYPSIN_HIS"/>
</dbReference>
<dbReference type="InterPro" id="IPR043504">
    <property type="entry name" value="Peptidase_S1_PA_chymotrypsin"/>
</dbReference>
<name>A0A1N6MTX1_9GAMM</name>
<evidence type="ECO:0000313" key="1">
    <source>
        <dbReference type="EMBL" id="PHM36873.1"/>
    </source>
</evidence>
<dbReference type="Proteomes" id="UP000224871">
    <property type="component" value="Unassembled WGS sequence"/>
</dbReference>
<reference evidence="3" key="2">
    <citation type="submission" date="2016-12" db="EMBL/GenBank/DDBJ databases">
        <authorList>
            <person name="Gaudriault S."/>
        </authorList>
    </citation>
    <scope>NUCLEOTIDE SEQUENCE [LARGE SCALE GENOMIC DNA]</scope>
    <source>
        <strain evidence="3">HGB1681 (deposited as PTA-6826 in the American Type Culture Collection)</strain>
    </source>
</reference>
<dbReference type="Pfam" id="PF13365">
    <property type="entry name" value="Trypsin_2"/>
    <property type="match status" value="1"/>
</dbReference>
<dbReference type="InterPro" id="IPR009003">
    <property type="entry name" value="Peptidase_S1_PA"/>
</dbReference>
<dbReference type="OrthoDB" id="9813836at2"/>
<protein>
    <recommendedName>
        <fullName evidence="5">Peptidase S1 domain-containing protein</fullName>
    </recommendedName>
</protein>
<dbReference type="EMBL" id="NIBU01000011">
    <property type="protein sequence ID" value="PHM36873.1"/>
    <property type="molecule type" value="Genomic_DNA"/>
</dbReference>
<dbReference type="GO" id="GO:0006508">
    <property type="term" value="P:proteolysis"/>
    <property type="evidence" value="ECO:0007669"/>
    <property type="project" value="InterPro"/>
</dbReference>
<reference evidence="1 4" key="3">
    <citation type="journal article" date="2017" name="Nat. Microbiol.">
        <title>Natural product diversity associated with the nematode symbionts Photorhabdus and Xenorhabdus.</title>
        <authorList>
            <person name="Tobias N.J."/>
            <person name="Wolff H."/>
            <person name="Djahanschiri B."/>
            <person name="Grundmann F."/>
            <person name="Kronenwerth M."/>
            <person name="Shi Y.M."/>
            <person name="Simonyi S."/>
            <person name="Grun P."/>
            <person name="Shapiro-Ilan D."/>
            <person name="Pidot S.J."/>
            <person name="Stinear T.P."/>
            <person name="Ebersberger I."/>
            <person name="Bode H.B."/>
        </authorList>
    </citation>
    <scope>NUCLEOTIDE SEQUENCE [LARGE SCALE GENOMIC DNA]</scope>
    <source>
        <strain evidence="1 4">DSM 16336</strain>
    </source>
</reference>
<proteinExistence type="predicted"/>
<organism evidence="2 3">
    <name type="scientific">Xenorhabdus innexi</name>
    <dbReference type="NCBI Taxonomy" id="290109"/>
    <lineage>
        <taxon>Bacteria</taxon>
        <taxon>Pseudomonadati</taxon>
        <taxon>Pseudomonadota</taxon>
        <taxon>Gammaproteobacteria</taxon>
        <taxon>Enterobacterales</taxon>
        <taxon>Morganellaceae</taxon>
        <taxon>Xenorhabdus</taxon>
    </lineage>
</organism>
<sequence length="254" mass="28515">MKIWIKVFAVVIVFTSILIAEDVFAKDDPPNDKYVESYVKLLFYYDNISQRGSSECGGVIIGNDLVLTAAHCFNDKWLNAKKRKLTVNYGSRYGTKFSWKASLHSGKNVVRFVPAIDIAIFRVDRDLSAAGKRAKVAKLTPSCSKGGPRVAYPFKGIAYQRMGDDGEWLPYPDYQTTTTSIEKFGRIDGKNGYAFRSPLTGRMGDSGSPIFSTDGHLLGILSRFSRNMKYSYFSADCYYQSRIKAVIEKLHEGE</sequence>
<dbReference type="InterPro" id="IPR033116">
    <property type="entry name" value="TRYPSIN_SER"/>
</dbReference>
<evidence type="ECO:0000313" key="3">
    <source>
        <dbReference type="Proteomes" id="UP000196435"/>
    </source>
</evidence>
<dbReference type="SUPFAM" id="SSF50494">
    <property type="entry name" value="Trypsin-like serine proteases"/>
    <property type="match status" value="1"/>
</dbReference>
<dbReference type="PROSITE" id="PS00135">
    <property type="entry name" value="TRYPSIN_SER"/>
    <property type="match status" value="1"/>
</dbReference>
<dbReference type="PROSITE" id="PS00134">
    <property type="entry name" value="TRYPSIN_HIS"/>
    <property type="match status" value="1"/>
</dbReference>
<evidence type="ECO:0000313" key="2">
    <source>
        <dbReference type="EMBL" id="SIP72234.1"/>
    </source>
</evidence>